<feature type="transmembrane region" description="Helical" evidence="1">
    <location>
        <begin position="283"/>
        <end position="301"/>
    </location>
</feature>
<keyword evidence="3" id="KW-0808">Transferase</keyword>
<dbReference type="Pfam" id="PF00535">
    <property type="entry name" value="Glycos_transf_2"/>
    <property type="match status" value="1"/>
</dbReference>
<name>A0A1H2VUS0_9FLAO</name>
<dbReference type="SUPFAM" id="SSF53448">
    <property type="entry name" value="Nucleotide-diphospho-sugar transferases"/>
    <property type="match status" value="1"/>
</dbReference>
<dbReference type="STRING" id="229203.SAMN05444338_104162"/>
<dbReference type="PANTHER" id="PTHR43685:SF11">
    <property type="entry name" value="GLYCOSYLTRANSFERASE TAGX-RELATED"/>
    <property type="match status" value="1"/>
</dbReference>
<organism evidence="3 4">
    <name type="scientific">Flavobacterium degerlachei</name>
    <dbReference type="NCBI Taxonomy" id="229203"/>
    <lineage>
        <taxon>Bacteria</taxon>
        <taxon>Pseudomonadati</taxon>
        <taxon>Bacteroidota</taxon>
        <taxon>Flavobacteriia</taxon>
        <taxon>Flavobacteriales</taxon>
        <taxon>Flavobacteriaceae</taxon>
        <taxon>Flavobacterium</taxon>
    </lineage>
</organism>
<proteinExistence type="predicted"/>
<dbReference type="InterPro" id="IPR029044">
    <property type="entry name" value="Nucleotide-diphossugar_trans"/>
</dbReference>
<dbReference type="Proteomes" id="UP000198569">
    <property type="component" value="Unassembled WGS sequence"/>
</dbReference>
<keyword evidence="1" id="KW-0812">Transmembrane</keyword>
<dbReference type="Gene3D" id="3.90.550.10">
    <property type="entry name" value="Spore Coat Polysaccharide Biosynthesis Protein SpsA, Chain A"/>
    <property type="match status" value="1"/>
</dbReference>
<keyword evidence="1" id="KW-1133">Transmembrane helix</keyword>
<dbReference type="EMBL" id="FNMV01000004">
    <property type="protein sequence ID" value="SDW72098.1"/>
    <property type="molecule type" value="Genomic_DNA"/>
</dbReference>
<gene>
    <name evidence="3" type="ORF">SAMN05444338_104162</name>
</gene>
<dbReference type="RefSeq" id="WP_091430615.1">
    <property type="nucleotide sequence ID" value="NZ_FNMV01000004.1"/>
</dbReference>
<protein>
    <submittedName>
        <fullName evidence="3">Glycosyltransferase involved in cell wall bisynthesis</fullName>
    </submittedName>
</protein>
<dbReference type="InterPro" id="IPR050834">
    <property type="entry name" value="Glycosyltransf_2"/>
</dbReference>
<evidence type="ECO:0000313" key="3">
    <source>
        <dbReference type="EMBL" id="SDW72098.1"/>
    </source>
</evidence>
<dbReference type="InterPro" id="IPR001173">
    <property type="entry name" value="Glyco_trans_2-like"/>
</dbReference>
<keyword evidence="1" id="KW-0472">Membrane</keyword>
<accession>A0A1H2VUS0</accession>
<dbReference type="GO" id="GO:0016740">
    <property type="term" value="F:transferase activity"/>
    <property type="evidence" value="ECO:0007669"/>
    <property type="project" value="UniProtKB-KW"/>
</dbReference>
<feature type="domain" description="Glycosyltransferase 2-like" evidence="2">
    <location>
        <begin position="6"/>
        <end position="176"/>
    </location>
</feature>
<keyword evidence="4" id="KW-1185">Reference proteome</keyword>
<evidence type="ECO:0000259" key="2">
    <source>
        <dbReference type="Pfam" id="PF00535"/>
    </source>
</evidence>
<dbReference type="AlphaFoldDB" id="A0A1H2VUS0"/>
<evidence type="ECO:0000256" key="1">
    <source>
        <dbReference type="SAM" id="Phobius"/>
    </source>
</evidence>
<dbReference type="PANTHER" id="PTHR43685">
    <property type="entry name" value="GLYCOSYLTRANSFERASE"/>
    <property type="match status" value="1"/>
</dbReference>
<dbReference type="OrthoDB" id="597270at2"/>
<sequence length="314" mass="37064">MEFLVSIIIPTYNRAHLIGETLDSIIGQTYSNWECIVVDDGSSDNTNEILNFYCNKDKRISYIQRPDNRVKGANTCRNYGFELSKGKYVNWFDSDDIMLPEHILVLVTTLEKRNVDFVVGDSVDFKEGIEEKIQSYTFDRSKNEMTPFLFATHQIGWITDDFLGKREMLLRVLFNETLSANQEYNYFIRLLHYKFKGVFVNQILSWRRLHSQSITTRKIENKQIYFKVICDIKYQTAQDLVTYNNHELIRWFLSGYMKNAFEMAVLKQTIPYKMEAFKLICRYFSVFKGVAYIVALLLARYSKKGYVIMKYARS</sequence>
<evidence type="ECO:0000313" key="4">
    <source>
        <dbReference type="Proteomes" id="UP000198569"/>
    </source>
</evidence>
<reference evidence="4" key="1">
    <citation type="submission" date="2016-10" db="EMBL/GenBank/DDBJ databases">
        <authorList>
            <person name="Varghese N."/>
            <person name="Submissions S."/>
        </authorList>
    </citation>
    <scope>NUCLEOTIDE SEQUENCE [LARGE SCALE GENOMIC DNA]</scope>
    <source>
        <strain evidence="4">DSM 15718</strain>
    </source>
</reference>